<evidence type="ECO:0000259" key="2">
    <source>
        <dbReference type="PROSITE" id="PS50835"/>
    </source>
</evidence>
<dbReference type="AlphaFoldDB" id="A0AAW0TE45"/>
<evidence type="ECO:0000313" key="3">
    <source>
        <dbReference type="EMBL" id="KAK8384757.1"/>
    </source>
</evidence>
<dbReference type="SUPFAM" id="SSF48726">
    <property type="entry name" value="Immunoglobulin"/>
    <property type="match status" value="1"/>
</dbReference>
<gene>
    <name evidence="3" type="ORF">O3P69_014363</name>
</gene>
<name>A0AAW0TE45_SCYPA</name>
<dbReference type="Gene3D" id="2.60.40.10">
    <property type="entry name" value="Immunoglobulins"/>
    <property type="match status" value="1"/>
</dbReference>
<keyword evidence="4" id="KW-1185">Reference proteome</keyword>
<organism evidence="3 4">
    <name type="scientific">Scylla paramamosain</name>
    <name type="common">Mud crab</name>
    <dbReference type="NCBI Taxonomy" id="85552"/>
    <lineage>
        <taxon>Eukaryota</taxon>
        <taxon>Metazoa</taxon>
        <taxon>Ecdysozoa</taxon>
        <taxon>Arthropoda</taxon>
        <taxon>Crustacea</taxon>
        <taxon>Multicrustacea</taxon>
        <taxon>Malacostraca</taxon>
        <taxon>Eumalacostraca</taxon>
        <taxon>Eucarida</taxon>
        <taxon>Decapoda</taxon>
        <taxon>Pleocyemata</taxon>
        <taxon>Brachyura</taxon>
        <taxon>Eubrachyura</taxon>
        <taxon>Portunoidea</taxon>
        <taxon>Portunidae</taxon>
        <taxon>Portuninae</taxon>
        <taxon>Scylla</taxon>
    </lineage>
</organism>
<evidence type="ECO:0000256" key="1">
    <source>
        <dbReference type="SAM" id="SignalP"/>
    </source>
</evidence>
<dbReference type="PROSITE" id="PS50835">
    <property type="entry name" value="IG_LIKE"/>
    <property type="match status" value="1"/>
</dbReference>
<dbReference type="InterPro" id="IPR007110">
    <property type="entry name" value="Ig-like_dom"/>
</dbReference>
<accession>A0AAW0TE45</accession>
<dbReference type="EMBL" id="JARAKH010000034">
    <property type="protein sequence ID" value="KAK8384757.1"/>
    <property type="molecule type" value="Genomic_DNA"/>
</dbReference>
<dbReference type="PANTHER" id="PTHR21261">
    <property type="entry name" value="BEAT PROTEIN"/>
    <property type="match status" value="1"/>
</dbReference>
<dbReference type="InterPro" id="IPR036179">
    <property type="entry name" value="Ig-like_dom_sf"/>
</dbReference>
<feature type="domain" description="Ig-like" evidence="2">
    <location>
        <begin position="25"/>
        <end position="126"/>
    </location>
</feature>
<feature type="chain" id="PRO_5043497421" description="Ig-like domain-containing protein" evidence="1">
    <location>
        <begin position="22"/>
        <end position="182"/>
    </location>
</feature>
<proteinExistence type="predicted"/>
<sequence length="182" mass="19740">MGRRCRAWVLAATLLIQGAVGIRITRVSVPPLVKAGGEAELACEWESESDQMYSVKWYQGSHEFYRYTPTASRPIQIFDPTTLDVESGGSWAGTVRVANVTAAAEGPFHCEVSAEGPTFHTASEMANMKVVDLPEGGPEVTGARQQYQVGDMVELTCTSRRSRPAASLSFTINSMPAAPDWL</sequence>
<dbReference type="FunFam" id="2.60.40.10:FF:000437">
    <property type="entry name" value="Beat-IIIc, isoform A"/>
    <property type="match status" value="1"/>
</dbReference>
<feature type="signal peptide" evidence="1">
    <location>
        <begin position="1"/>
        <end position="21"/>
    </location>
</feature>
<dbReference type="Proteomes" id="UP001487740">
    <property type="component" value="Unassembled WGS sequence"/>
</dbReference>
<protein>
    <recommendedName>
        <fullName evidence="2">Ig-like domain-containing protein</fullName>
    </recommendedName>
</protein>
<dbReference type="InterPro" id="IPR013783">
    <property type="entry name" value="Ig-like_fold"/>
</dbReference>
<reference evidence="3 4" key="1">
    <citation type="submission" date="2023-03" db="EMBL/GenBank/DDBJ databases">
        <title>High-quality genome of Scylla paramamosain provides insights in environmental adaptation.</title>
        <authorList>
            <person name="Zhang L."/>
        </authorList>
    </citation>
    <scope>NUCLEOTIDE SEQUENCE [LARGE SCALE GENOMIC DNA]</scope>
    <source>
        <strain evidence="3">LZ_2023a</strain>
        <tissue evidence="3">Muscle</tissue>
    </source>
</reference>
<evidence type="ECO:0000313" key="4">
    <source>
        <dbReference type="Proteomes" id="UP001487740"/>
    </source>
</evidence>
<comment type="caution">
    <text evidence="3">The sequence shown here is derived from an EMBL/GenBank/DDBJ whole genome shotgun (WGS) entry which is preliminary data.</text>
</comment>
<dbReference type="PANTHER" id="PTHR21261:SF15">
    <property type="entry name" value="BEATEN PATH IIIA, ISOFORM D-RELATED"/>
    <property type="match status" value="1"/>
</dbReference>
<keyword evidence="1" id="KW-0732">Signal</keyword>